<protein>
    <recommendedName>
        <fullName evidence="2">Thioredoxin-like fold domain-containing protein</fullName>
    </recommendedName>
</protein>
<dbReference type="OrthoDB" id="9440957at2759"/>
<feature type="domain" description="Thioredoxin-like fold" evidence="2">
    <location>
        <begin position="131"/>
        <end position="180"/>
    </location>
</feature>
<keyword evidence="1" id="KW-0732">Signal</keyword>
<reference evidence="3 4" key="1">
    <citation type="submission" date="2017-12" db="EMBL/GenBank/DDBJ databases">
        <title>Hemimetabolous genomes reveal molecular basis of termite eusociality.</title>
        <authorList>
            <person name="Harrison M.C."/>
            <person name="Jongepier E."/>
            <person name="Robertson H.M."/>
            <person name="Arning N."/>
            <person name="Bitard-Feildel T."/>
            <person name="Chao H."/>
            <person name="Childers C.P."/>
            <person name="Dinh H."/>
            <person name="Doddapaneni H."/>
            <person name="Dugan S."/>
            <person name="Gowin J."/>
            <person name="Greiner C."/>
            <person name="Han Y."/>
            <person name="Hu H."/>
            <person name="Hughes D.S.T."/>
            <person name="Huylmans A.-K."/>
            <person name="Kemena C."/>
            <person name="Kremer L.P.M."/>
            <person name="Lee S.L."/>
            <person name="Lopez-Ezquerra A."/>
            <person name="Mallet L."/>
            <person name="Monroy-Kuhn J.M."/>
            <person name="Moser A."/>
            <person name="Murali S.C."/>
            <person name="Muzny D.M."/>
            <person name="Otani S."/>
            <person name="Piulachs M.-D."/>
            <person name="Poelchau M."/>
            <person name="Qu J."/>
            <person name="Schaub F."/>
            <person name="Wada-Katsumata A."/>
            <person name="Worley K.C."/>
            <person name="Xie Q."/>
            <person name="Ylla G."/>
            <person name="Poulsen M."/>
            <person name="Gibbs R.A."/>
            <person name="Schal C."/>
            <person name="Richards S."/>
            <person name="Belles X."/>
            <person name="Korb J."/>
            <person name="Bornberg-Bauer E."/>
        </authorList>
    </citation>
    <scope>NUCLEOTIDE SEQUENCE [LARGE SCALE GENOMIC DNA]</scope>
    <source>
        <tissue evidence="3">Whole body</tissue>
    </source>
</reference>
<name>A0A2J7RBG3_9NEOP</name>
<feature type="signal peptide" evidence="1">
    <location>
        <begin position="1"/>
        <end position="17"/>
    </location>
</feature>
<dbReference type="SUPFAM" id="SSF52833">
    <property type="entry name" value="Thioredoxin-like"/>
    <property type="match status" value="2"/>
</dbReference>
<dbReference type="GO" id="GO:0005634">
    <property type="term" value="C:nucleus"/>
    <property type="evidence" value="ECO:0007669"/>
    <property type="project" value="TreeGrafter"/>
</dbReference>
<dbReference type="PANTHER" id="PTHR46472">
    <property type="entry name" value="NUCLEOREDOXIN"/>
    <property type="match status" value="1"/>
</dbReference>
<proteinExistence type="predicted"/>
<dbReference type="STRING" id="105785.A0A2J7RBG3"/>
<sequence>MLLLLASLPTKMPHATAAGIAANQDATCYCCWHRCQPRCHMLLLLASLPTKMPHATAAGIAANQDATCYCCWHRCQPRCHMLLLLASLPTKMPHATAAGIAANQDATCYCCWHRCQPRCHMLLLLASLPRRSEDSFALYLSTMPWLAVPWEQEERRRELAALLGVQGIPTLVLLDADGSVITADGRGEVNEDPLGENFPWRPKLVNILTERYAAKLHDYPAIILFVEGEEGEMEFAESVLLPAAEQFAMVTDSNHRDEDRLLHFFVGCDSETSDLLREFVGLDDAVPLLTAIDISGGHLSVMEDGAEITEQSVISFVTRFLDGTLPTSDITANNIQMAAGAMSMI</sequence>
<comment type="caution">
    <text evidence="3">The sequence shown here is derived from an EMBL/GenBank/DDBJ whole genome shotgun (WGS) entry which is preliminary data.</text>
</comment>
<keyword evidence="4" id="KW-1185">Reference proteome</keyword>
<dbReference type="InParanoid" id="A0A2J7RBG3"/>
<dbReference type="AlphaFoldDB" id="A0A2J7RBG3"/>
<dbReference type="GO" id="GO:0030178">
    <property type="term" value="P:negative regulation of Wnt signaling pathway"/>
    <property type="evidence" value="ECO:0007669"/>
    <property type="project" value="TreeGrafter"/>
</dbReference>
<dbReference type="Proteomes" id="UP000235965">
    <property type="component" value="Unassembled WGS sequence"/>
</dbReference>
<dbReference type="InterPro" id="IPR012336">
    <property type="entry name" value="Thioredoxin-like_fold"/>
</dbReference>
<evidence type="ECO:0000259" key="2">
    <source>
        <dbReference type="Pfam" id="PF13905"/>
    </source>
</evidence>
<gene>
    <name evidence="3" type="ORF">B7P43_G14225</name>
</gene>
<feature type="chain" id="PRO_5014367569" description="Thioredoxin-like fold domain-containing protein" evidence="1">
    <location>
        <begin position="18"/>
        <end position="345"/>
    </location>
</feature>
<evidence type="ECO:0000313" key="4">
    <source>
        <dbReference type="Proteomes" id="UP000235965"/>
    </source>
</evidence>
<dbReference type="PANTHER" id="PTHR46472:SF1">
    <property type="entry name" value="NUCLEOREDOXIN"/>
    <property type="match status" value="1"/>
</dbReference>
<dbReference type="Gene3D" id="3.40.30.10">
    <property type="entry name" value="Glutaredoxin"/>
    <property type="match status" value="2"/>
</dbReference>
<dbReference type="Pfam" id="PF13905">
    <property type="entry name" value="Thioredoxin_8"/>
    <property type="match status" value="1"/>
</dbReference>
<evidence type="ECO:0000256" key="1">
    <source>
        <dbReference type="SAM" id="SignalP"/>
    </source>
</evidence>
<organism evidence="3 4">
    <name type="scientific">Cryptotermes secundus</name>
    <dbReference type="NCBI Taxonomy" id="105785"/>
    <lineage>
        <taxon>Eukaryota</taxon>
        <taxon>Metazoa</taxon>
        <taxon>Ecdysozoa</taxon>
        <taxon>Arthropoda</taxon>
        <taxon>Hexapoda</taxon>
        <taxon>Insecta</taxon>
        <taxon>Pterygota</taxon>
        <taxon>Neoptera</taxon>
        <taxon>Polyneoptera</taxon>
        <taxon>Dictyoptera</taxon>
        <taxon>Blattodea</taxon>
        <taxon>Blattoidea</taxon>
        <taxon>Termitoidae</taxon>
        <taxon>Kalotermitidae</taxon>
        <taxon>Cryptotermitinae</taxon>
        <taxon>Cryptotermes</taxon>
    </lineage>
</organism>
<dbReference type="GO" id="GO:0031397">
    <property type="term" value="P:negative regulation of protein ubiquitination"/>
    <property type="evidence" value="ECO:0007669"/>
    <property type="project" value="TreeGrafter"/>
</dbReference>
<accession>A0A2J7RBG3</accession>
<dbReference type="EMBL" id="NEVH01005904">
    <property type="protein sequence ID" value="PNF38170.1"/>
    <property type="molecule type" value="Genomic_DNA"/>
</dbReference>
<dbReference type="GO" id="GO:0004791">
    <property type="term" value="F:thioredoxin-disulfide reductase (NADPH) activity"/>
    <property type="evidence" value="ECO:0007669"/>
    <property type="project" value="TreeGrafter"/>
</dbReference>
<evidence type="ECO:0000313" key="3">
    <source>
        <dbReference type="EMBL" id="PNF38170.1"/>
    </source>
</evidence>
<dbReference type="InterPro" id="IPR036249">
    <property type="entry name" value="Thioredoxin-like_sf"/>
</dbReference>